<evidence type="ECO:0000313" key="1">
    <source>
        <dbReference type="EMBL" id="KKM79620.1"/>
    </source>
</evidence>
<comment type="caution">
    <text evidence="1">The sequence shown here is derived from an EMBL/GenBank/DDBJ whole genome shotgun (WGS) entry which is preliminary data.</text>
</comment>
<dbReference type="AlphaFoldDB" id="A0A0F9MSH2"/>
<sequence>MPLRNIEELTWVTKLDGLITSDKTGAWCRLPYPDHPNGCPQYGEQDTCPPQAPYIWDVMEPPFYLVTSEFDLSAHVADYHIKFPDWTDRQCRNVLYWQGGNKKVLRLRAERAMRLGGLSACTYRPEAMGVNVYATAAIAGIKLDRIRDIHICTHVAIIGNKRRPQ</sequence>
<name>A0A0F9MSH2_9ZZZZ</name>
<dbReference type="EMBL" id="LAZR01008309">
    <property type="protein sequence ID" value="KKM79620.1"/>
    <property type="molecule type" value="Genomic_DNA"/>
</dbReference>
<accession>A0A0F9MSH2</accession>
<proteinExistence type="predicted"/>
<reference evidence="1" key="1">
    <citation type="journal article" date="2015" name="Nature">
        <title>Complex archaea that bridge the gap between prokaryotes and eukaryotes.</title>
        <authorList>
            <person name="Spang A."/>
            <person name="Saw J.H."/>
            <person name="Jorgensen S.L."/>
            <person name="Zaremba-Niedzwiedzka K."/>
            <person name="Martijn J."/>
            <person name="Lind A.E."/>
            <person name="van Eijk R."/>
            <person name="Schleper C."/>
            <person name="Guy L."/>
            <person name="Ettema T.J."/>
        </authorList>
    </citation>
    <scope>NUCLEOTIDE SEQUENCE</scope>
</reference>
<gene>
    <name evidence="1" type="ORF">LCGC14_1348180</name>
</gene>
<organism evidence="1">
    <name type="scientific">marine sediment metagenome</name>
    <dbReference type="NCBI Taxonomy" id="412755"/>
    <lineage>
        <taxon>unclassified sequences</taxon>
        <taxon>metagenomes</taxon>
        <taxon>ecological metagenomes</taxon>
    </lineage>
</organism>
<protein>
    <submittedName>
        <fullName evidence="1">Uncharacterized protein</fullName>
    </submittedName>
</protein>